<dbReference type="Pfam" id="PF22669">
    <property type="entry name" value="Exo_endo_phos2"/>
    <property type="match status" value="1"/>
</dbReference>
<keyword evidence="3" id="KW-0540">Nuclease</keyword>
<feature type="compositionally biased region" description="Basic and acidic residues" evidence="1">
    <location>
        <begin position="1"/>
        <end position="10"/>
    </location>
</feature>
<keyword evidence="3" id="KW-0255">Endonuclease</keyword>
<dbReference type="InterPro" id="IPR036691">
    <property type="entry name" value="Endo/exonu/phosph_ase_sf"/>
</dbReference>
<dbReference type="PANTHER" id="PTHR11200:SF275">
    <property type="entry name" value="LD06095P"/>
    <property type="match status" value="1"/>
</dbReference>
<proteinExistence type="predicted"/>
<evidence type="ECO:0000256" key="1">
    <source>
        <dbReference type="SAM" id="MobiDB-lite"/>
    </source>
</evidence>
<feature type="domain" description="Inositol polyphosphate-related phosphatase" evidence="2">
    <location>
        <begin position="156"/>
        <end position="592"/>
    </location>
</feature>
<accession>G0UWD5</accession>
<dbReference type="SMART" id="SM00128">
    <property type="entry name" value="IPPc"/>
    <property type="match status" value="1"/>
</dbReference>
<dbReference type="GO" id="GO:0004519">
    <property type="term" value="F:endonuclease activity"/>
    <property type="evidence" value="ECO:0007669"/>
    <property type="project" value="UniProtKB-KW"/>
</dbReference>
<dbReference type="GO" id="GO:0046856">
    <property type="term" value="P:phosphatidylinositol dephosphorylation"/>
    <property type="evidence" value="ECO:0007669"/>
    <property type="project" value="InterPro"/>
</dbReference>
<keyword evidence="3" id="KW-0269">Exonuclease</keyword>
<sequence length="596" mass="66692">MRREQVKEGISEPNVPLMPPRGSTSLLMQCLEMQRDSLAMMEISEIELAMSSSCARLVREAEGCDADVESSSECEKSDAESVAEEDPPPPAASGRSLQYCKPSELDIEILLESIVDSIPRRLDQYNDGYYAVPFCIQSETFPVPASIGGDRWCPGEPLRVSYITWNMAHLKPQYCDVSDHCIRRNAHIVAVCTQGNGSNWINRRKQQQLWCDFVSTTCLLGRYELVGSCSLRYTQLLVFVRQEDVAPYVDIVEKSCVRSGIIHGLCGGKGGVGISLSLSMVPKLKECTSTTDCSAANTRWRDAVHRNKEHSSPHGNMQHTNKDVTLTTSCITLLFVGVHLPARHNAVEGKNKDYRNIMKTLRLGLRGEHKNFHEQLQQNRKLLHGAFNNYVNAVGDMCQSTGSFHGAHPTYGSFPSSRGRNVLSYFDSCDEKDEDSLAVMKLPPCTAYSAVRADRDVTDEFDAAFIGGDLNCRINGSMATIRHTITKQRNIRSILTFNDQLNIERSKGKILQGFKEGELLFRPTYKYKIMKRSYDLSEKDVPAYRDRVLFKKPPMSRAGKIKIKLYTDVQDVKSSDHRPVVALFDVGTVACTDSSV</sequence>
<dbReference type="EMBL" id="HE575323">
    <property type="protein sequence ID" value="CCC93701.1"/>
    <property type="molecule type" value="Genomic_DNA"/>
</dbReference>
<dbReference type="AlphaFoldDB" id="G0UWD5"/>
<dbReference type="SUPFAM" id="SSF56219">
    <property type="entry name" value="DNase I-like"/>
    <property type="match status" value="1"/>
</dbReference>
<gene>
    <name evidence="3" type="ORF">TCIL3000_10_4640</name>
</gene>
<organism evidence="3">
    <name type="scientific">Trypanosoma congolense (strain IL3000)</name>
    <dbReference type="NCBI Taxonomy" id="1068625"/>
    <lineage>
        <taxon>Eukaryota</taxon>
        <taxon>Discoba</taxon>
        <taxon>Euglenozoa</taxon>
        <taxon>Kinetoplastea</taxon>
        <taxon>Metakinetoplastina</taxon>
        <taxon>Trypanosomatida</taxon>
        <taxon>Trypanosomatidae</taxon>
        <taxon>Trypanosoma</taxon>
        <taxon>Nannomonas</taxon>
    </lineage>
</organism>
<reference evidence="3" key="1">
    <citation type="journal article" date="2012" name="Proc. Natl. Acad. Sci. U.S.A.">
        <title>Antigenic diversity is generated by distinct evolutionary mechanisms in African trypanosome species.</title>
        <authorList>
            <person name="Jackson A.P."/>
            <person name="Berry A."/>
            <person name="Aslett M."/>
            <person name="Allison H.C."/>
            <person name="Burton P."/>
            <person name="Vavrova-Anderson J."/>
            <person name="Brown R."/>
            <person name="Browne H."/>
            <person name="Corton N."/>
            <person name="Hauser H."/>
            <person name="Gamble J."/>
            <person name="Gilderthorp R."/>
            <person name="Marcello L."/>
            <person name="McQuillan J."/>
            <person name="Otto T.D."/>
            <person name="Quail M.A."/>
            <person name="Sanders M.J."/>
            <person name="van Tonder A."/>
            <person name="Ginger M.L."/>
            <person name="Field M.C."/>
            <person name="Barry J.D."/>
            <person name="Hertz-Fowler C."/>
            <person name="Berriman M."/>
        </authorList>
    </citation>
    <scope>NUCLEOTIDE SEQUENCE</scope>
    <source>
        <strain evidence="3">IL3000</strain>
    </source>
</reference>
<dbReference type="InterPro" id="IPR000300">
    <property type="entry name" value="IPPc"/>
</dbReference>
<dbReference type="Gene3D" id="3.60.10.10">
    <property type="entry name" value="Endonuclease/exonuclease/phosphatase"/>
    <property type="match status" value="1"/>
</dbReference>
<dbReference type="VEuPathDB" id="TriTrypDB:TcIL3000_10_4640"/>
<dbReference type="GO" id="GO:0004439">
    <property type="term" value="F:phosphatidylinositol-4,5-bisphosphate 5-phosphatase activity"/>
    <property type="evidence" value="ECO:0007669"/>
    <property type="project" value="TreeGrafter"/>
</dbReference>
<feature type="region of interest" description="Disordered" evidence="1">
    <location>
        <begin position="67"/>
        <end position="97"/>
    </location>
</feature>
<evidence type="ECO:0000259" key="2">
    <source>
        <dbReference type="SMART" id="SM00128"/>
    </source>
</evidence>
<evidence type="ECO:0000313" key="3">
    <source>
        <dbReference type="EMBL" id="CCC93701.1"/>
    </source>
</evidence>
<dbReference type="PANTHER" id="PTHR11200">
    <property type="entry name" value="INOSITOL 5-PHOSPHATASE"/>
    <property type="match status" value="1"/>
</dbReference>
<protein>
    <submittedName>
        <fullName evidence="3">Putative endonuclease/exonuclease/phosphatase</fullName>
    </submittedName>
</protein>
<dbReference type="GO" id="GO:0004527">
    <property type="term" value="F:exonuclease activity"/>
    <property type="evidence" value="ECO:0007669"/>
    <property type="project" value="UniProtKB-KW"/>
</dbReference>
<keyword evidence="3" id="KW-0378">Hydrolase</keyword>
<feature type="region of interest" description="Disordered" evidence="1">
    <location>
        <begin position="1"/>
        <end position="21"/>
    </location>
</feature>
<name>G0UWD5_TRYCI</name>
<dbReference type="InterPro" id="IPR046985">
    <property type="entry name" value="IP5"/>
</dbReference>